<reference evidence="2" key="1">
    <citation type="submission" date="2015-11" db="EMBL/GenBank/DDBJ databases">
        <title>Draft Genome Sequence of the Radioresistant Bacterium Deinococcus grandis, Isolated from Freshwater Fish in Japan.</title>
        <authorList>
            <person name="Satoh K."/>
            <person name="Onodera T."/>
            <person name="Omoso K."/>
            <person name="Takeda-Yano K."/>
            <person name="Katayama T."/>
            <person name="Oono Y."/>
            <person name="Narumi I."/>
        </authorList>
    </citation>
    <scope>NUCLEOTIDE SEQUENCE [LARGE SCALE GENOMIC DNA]</scope>
    <source>
        <strain evidence="2">ATCC 43672</strain>
    </source>
</reference>
<dbReference type="AlphaFoldDB" id="A0A117DPT8"/>
<proteinExistence type="predicted"/>
<comment type="caution">
    <text evidence="1">The sequence shown here is derived from an EMBL/GenBank/DDBJ whole genome shotgun (WGS) entry which is preliminary data.</text>
</comment>
<organism evidence="1 2">
    <name type="scientific">Deinococcus grandis</name>
    <dbReference type="NCBI Taxonomy" id="57498"/>
    <lineage>
        <taxon>Bacteria</taxon>
        <taxon>Thermotogati</taxon>
        <taxon>Deinococcota</taxon>
        <taxon>Deinococci</taxon>
        <taxon>Deinococcales</taxon>
        <taxon>Deinococcaceae</taxon>
        <taxon>Deinococcus</taxon>
    </lineage>
</organism>
<protein>
    <submittedName>
        <fullName evidence="1">Uncharacterized protein</fullName>
    </submittedName>
</protein>
<evidence type="ECO:0000313" key="1">
    <source>
        <dbReference type="EMBL" id="GAQ23982.1"/>
    </source>
</evidence>
<name>A0A117DPT8_9DEIO</name>
<dbReference type="EMBL" id="BCMS01000006">
    <property type="protein sequence ID" value="GAQ23982.1"/>
    <property type="molecule type" value="Genomic_DNA"/>
</dbReference>
<gene>
    <name evidence="1" type="ORF">DEIGR_400115</name>
</gene>
<sequence>MTGESTVPHHSPAQEIAEAVSLLDLVADWRFAEGRLNAAKAAWRAGTVKHDDAEFDDARNDFDALDDQTCALDPVRLRELSRAVQGAYITLTRDLAAAQAQLAAQTEALTPSGDTKGAYMGEFQFEMRGVDEEGEETDIRIDTPWDTIKQIMAAIRSRAAATLARDRHE</sequence>
<dbReference type="Proteomes" id="UP000056209">
    <property type="component" value="Unassembled WGS sequence"/>
</dbReference>
<keyword evidence="2" id="KW-1185">Reference proteome</keyword>
<accession>A0A117DPT8</accession>
<evidence type="ECO:0000313" key="2">
    <source>
        <dbReference type="Proteomes" id="UP000056209"/>
    </source>
</evidence>